<gene>
    <name evidence="3" type="ORF">PS9374_04556</name>
</gene>
<organism evidence="3 4">
    <name type="scientific">Planomonospora sphaerica</name>
    <dbReference type="NCBI Taxonomy" id="161355"/>
    <lineage>
        <taxon>Bacteria</taxon>
        <taxon>Bacillati</taxon>
        <taxon>Actinomycetota</taxon>
        <taxon>Actinomycetes</taxon>
        <taxon>Streptosporangiales</taxon>
        <taxon>Streptosporangiaceae</taxon>
        <taxon>Planomonospora</taxon>
    </lineage>
</organism>
<reference evidence="4" key="2">
    <citation type="submission" date="2016-04" db="EMBL/GenBank/DDBJ databases">
        <title>Planomonospora sphaerica JCM9374 whole genome shotgun sequence.</title>
        <authorList>
            <person name="Suzuki T."/>
            <person name="Dohra H."/>
            <person name="Kodani S."/>
        </authorList>
    </citation>
    <scope>NUCLEOTIDE SEQUENCE [LARGE SCALE GENOMIC DNA]</scope>
    <source>
        <strain evidence="4">JCM 9374</strain>
    </source>
</reference>
<keyword evidence="2" id="KW-0472">Membrane</keyword>
<feature type="transmembrane region" description="Helical" evidence="2">
    <location>
        <begin position="41"/>
        <end position="65"/>
    </location>
</feature>
<comment type="caution">
    <text evidence="3">The sequence shown here is derived from an EMBL/GenBank/DDBJ whole genome shotgun (WGS) entry which is preliminary data.</text>
</comment>
<dbReference type="RefSeq" id="WP_068899821.1">
    <property type="nucleotide sequence ID" value="NZ_BDCX01000011.1"/>
</dbReference>
<keyword evidence="2" id="KW-1133">Transmembrane helix</keyword>
<accession>A0A171DJ69</accession>
<keyword evidence="2" id="KW-0812">Transmembrane</keyword>
<keyword evidence="4" id="KW-1185">Reference proteome</keyword>
<evidence type="ECO:0000256" key="1">
    <source>
        <dbReference type="SAM" id="MobiDB-lite"/>
    </source>
</evidence>
<dbReference type="AlphaFoldDB" id="A0A171DJ69"/>
<dbReference type="STRING" id="161355.PS9374_04556"/>
<feature type="region of interest" description="Disordered" evidence="1">
    <location>
        <begin position="494"/>
        <end position="514"/>
    </location>
</feature>
<dbReference type="InterPro" id="IPR012332">
    <property type="entry name" value="Autotransporter_pectin_lyase_C"/>
</dbReference>
<evidence type="ECO:0000313" key="3">
    <source>
        <dbReference type="EMBL" id="GAT68891.1"/>
    </source>
</evidence>
<sequence>MASAIVDLVANHDESAPTRPGKNLAGPAPGQGLRLARIGPVLTLVLTGTVLLSAGLFISALWLLGFPVLAPVGPQGISLSRLLDVLKLSFAIVAGVGGVIALVVAYRKQKVTEAAEHRMQAAEKRADEAHQREATKLFNDRFSTASDKLGHDSPAVRLAGVHALAGLADDAPTRELRQTVIDVLCAYLRMPYKPAPGDDGDADERLLFAGLREVRHTIIRIITAHLRAGAATPWQGHNFDFTAVVFDGGDFRDAEFSGGRVTFDDAEFSGGTVSFDRAVFSGGVVTFFYAVFSGGVVTFNDAEFSGGRVIFDRTVFYGSDVTFDNTMFTGGTVTFDFAAFSGGTVTFHSAEFPAGKITFDNTMFTGGTVTFDFAAFSGGTVTFHSAEFPAGKITFDDTEFSAGKVSFDKAKFSGGMVAFHGAEFPGGAVTFRSARFSDGTVIFHGTVFSGGAVTFRSARFSDGAVDFREAADWSYPPTLPDPLPAGVLVPDQVKDAVPEAGSASEDDAEGTGVR</sequence>
<evidence type="ECO:0000313" key="4">
    <source>
        <dbReference type="Proteomes" id="UP000077701"/>
    </source>
</evidence>
<feature type="transmembrane region" description="Helical" evidence="2">
    <location>
        <begin position="85"/>
        <end position="106"/>
    </location>
</feature>
<evidence type="ECO:0000256" key="2">
    <source>
        <dbReference type="SAM" id="Phobius"/>
    </source>
</evidence>
<dbReference type="Proteomes" id="UP000077701">
    <property type="component" value="Unassembled WGS sequence"/>
</dbReference>
<dbReference type="EMBL" id="BDCX01000011">
    <property type="protein sequence ID" value="GAT68891.1"/>
    <property type="molecule type" value="Genomic_DNA"/>
</dbReference>
<reference evidence="3 4" key="1">
    <citation type="journal article" date="2016" name="Genome Announc.">
        <title>Draft Genome Sequence of Planomonospora sphaerica JCM9374, a Rare Actinomycete.</title>
        <authorList>
            <person name="Dohra H."/>
            <person name="Suzuki T."/>
            <person name="Inoue Y."/>
            <person name="Kodani S."/>
        </authorList>
    </citation>
    <scope>NUCLEOTIDE SEQUENCE [LARGE SCALE GENOMIC DNA]</scope>
    <source>
        <strain evidence="3 4">JCM 9374</strain>
    </source>
</reference>
<feature type="compositionally biased region" description="Acidic residues" evidence="1">
    <location>
        <begin position="504"/>
        <end position="514"/>
    </location>
</feature>
<protein>
    <submittedName>
        <fullName evidence="3">Pentapeptide repeat domain-containing protein</fullName>
    </submittedName>
</protein>
<dbReference type="OrthoDB" id="8440251at2"/>
<name>A0A171DJ69_9ACTN</name>
<dbReference type="Gene3D" id="2.160.20.20">
    <property type="match status" value="1"/>
</dbReference>
<proteinExistence type="predicted"/>